<name>E8KFH3_9PAST</name>
<sequence>LCTIQNSVLKLNSLTFWGQIIFTPLFLIYHTRMYHTMQLSILNLVPVREGQDYAQAMQSMVKLAQLAEELDLARYWIAEHHNMKNLASSATTLLIQHTLANTNKIAVGSGGVMLPNHSPYIVAEQYGTLATLYPNRVQLGLGRAPGTDMRTANALRRGAKHLEFPDEIAELRGYFQNTNPVSAYPAAGLDIPFYILGSSTESAYLAAELGLPYAFAAHFAPQMMMEAVEIYCRYFKPSDYLAKPYVIMGVNAIVADSDAEAQSLVTTQTQFFINVVTNAQQNLQPPMANDAKVWQNFNRTENELHFGPVDLREMQIYHQEKAVVEQMTACTLVGSPATVKAQLTQLAKRVEIDEIMAVTYIYDEQKQAKSYRLLKEIVDQF</sequence>
<organism evidence="4 5">
    <name type="scientific">Actinobacillus ureae ATCC 25976</name>
    <dbReference type="NCBI Taxonomy" id="887324"/>
    <lineage>
        <taxon>Bacteria</taxon>
        <taxon>Pseudomonadati</taxon>
        <taxon>Pseudomonadota</taxon>
        <taxon>Gammaproteobacteria</taxon>
        <taxon>Pasteurellales</taxon>
        <taxon>Pasteurellaceae</taxon>
        <taxon>Actinobacillus</taxon>
    </lineage>
</organism>
<evidence type="ECO:0000256" key="1">
    <source>
        <dbReference type="ARBA" id="ARBA00007789"/>
    </source>
</evidence>
<evidence type="ECO:0000259" key="3">
    <source>
        <dbReference type="Pfam" id="PF00296"/>
    </source>
</evidence>
<gene>
    <name evidence="4" type="ORF">HMPREF0027_0590</name>
</gene>
<dbReference type="InterPro" id="IPR019949">
    <property type="entry name" value="CmoO-like"/>
</dbReference>
<feature type="transmembrane region" description="Helical" evidence="2">
    <location>
        <begin position="14"/>
        <end position="31"/>
    </location>
</feature>
<keyword evidence="5" id="KW-1185">Reference proteome</keyword>
<feature type="non-terminal residue" evidence="4">
    <location>
        <position position="1"/>
    </location>
</feature>
<dbReference type="AlphaFoldDB" id="E8KFH3"/>
<evidence type="ECO:0000313" key="4">
    <source>
        <dbReference type="EMBL" id="EFX92346.1"/>
    </source>
</evidence>
<dbReference type="Gene3D" id="3.20.20.30">
    <property type="entry name" value="Luciferase-like domain"/>
    <property type="match status" value="1"/>
</dbReference>
<dbReference type="EC" id="1.-.-.-" evidence="4"/>
<keyword evidence="4" id="KW-0560">Oxidoreductase</keyword>
<dbReference type="PANTHER" id="PTHR30137">
    <property type="entry name" value="LUCIFERASE-LIKE MONOOXYGENASE"/>
    <property type="match status" value="1"/>
</dbReference>
<dbReference type="Pfam" id="PF00296">
    <property type="entry name" value="Bac_luciferase"/>
    <property type="match status" value="1"/>
</dbReference>
<evidence type="ECO:0000256" key="2">
    <source>
        <dbReference type="SAM" id="Phobius"/>
    </source>
</evidence>
<dbReference type="InterPro" id="IPR050766">
    <property type="entry name" value="Bact_Lucif_Oxidored"/>
</dbReference>
<dbReference type="HOGENOM" id="CLU_027853_9_0_6"/>
<dbReference type="InterPro" id="IPR011251">
    <property type="entry name" value="Luciferase-like_dom"/>
</dbReference>
<dbReference type="SUPFAM" id="SSF51679">
    <property type="entry name" value="Bacterial luciferase-like"/>
    <property type="match status" value="1"/>
</dbReference>
<evidence type="ECO:0000313" key="5">
    <source>
        <dbReference type="Proteomes" id="UP000005467"/>
    </source>
</evidence>
<comment type="caution">
    <text evidence="4">The sequence shown here is derived from an EMBL/GenBank/DDBJ whole genome shotgun (WGS) entry which is preliminary data.</text>
</comment>
<dbReference type="InterPro" id="IPR036661">
    <property type="entry name" value="Luciferase-like_sf"/>
</dbReference>
<dbReference type="EMBL" id="AEVG01000042">
    <property type="protein sequence ID" value="EFX92346.1"/>
    <property type="molecule type" value="Genomic_DNA"/>
</dbReference>
<protein>
    <submittedName>
        <fullName evidence="4">Luciferase family oxidoreductase, FMN-dependent, PP_0088 family</fullName>
        <ecNumber evidence="4">1.-.-.-</ecNumber>
    </submittedName>
</protein>
<feature type="domain" description="Luciferase-like" evidence="3">
    <location>
        <begin position="37"/>
        <end position="348"/>
    </location>
</feature>
<comment type="similarity">
    <text evidence="1">To bacterial alkanal monooxygenase alpha and beta chains.</text>
</comment>
<accession>E8KFH3</accession>
<dbReference type="NCBIfam" id="TIGR03558">
    <property type="entry name" value="oxido_grp_1"/>
    <property type="match status" value="1"/>
</dbReference>
<keyword evidence="2" id="KW-0472">Membrane</keyword>
<dbReference type="GO" id="GO:0016705">
    <property type="term" value="F:oxidoreductase activity, acting on paired donors, with incorporation or reduction of molecular oxygen"/>
    <property type="evidence" value="ECO:0007669"/>
    <property type="project" value="InterPro"/>
</dbReference>
<keyword evidence="2" id="KW-1133">Transmembrane helix</keyword>
<dbReference type="PANTHER" id="PTHR30137:SF6">
    <property type="entry name" value="LUCIFERASE-LIKE MONOOXYGENASE"/>
    <property type="match status" value="1"/>
</dbReference>
<dbReference type="GO" id="GO:0005829">
    <property type="term" value="C:cytosol"/>
    <property type="evidence" value="ECO:0007669"/>
    <property type="project" value="TreeGrafter"/>
</dbReference>
<reference evidence="4 5" key="1">
    <citation type="submission" date="2011-01" db="EMBL/GenBank/DDBJ databases">
        <authorList>
            <person name="Muzny D."/>
            <person name="Qin X."/>
            <person name="Deng J."/>
            <person name="Jiang H."/>
            <person name="Liu Y."/>
            <person name="Qu J."/>
            <person name="Song X.-Z."/>
            <person name="Zhang L."/>
            <person name="Thornton R."/>
            <person name="Coyle M."/>
            <person name="Francisco L."/>
            <person name="Jackson L."/>
            <person name="Javaid M."/>
            <person name="Korchina V."/>
            <person name="Kovar C."/>
            <person name="Mata R."/>
            <person name="Mathew T."/>
            <person name="Ngo R."/>
            <person name="Nguyen L."/>
            <person name="Nguyen N."/>
            <person name="Okwuonu G."/>
            <person name="Ongeri F."/>
            <person name="Pham C."/>
            <person name="Simmons D."/>
            <person name="Wilczek-Boney K."/>
            <person name="Hale W."/>
            <person name="Jakkamsetti A."/>
            <person name="Pham P."/>
            <person name="Ruth R."/>
            <person name="San Lucas F."/>
            <person name="Warren J."/>
            <person name="Zhang J."/>
            <person name="Zhao Z."/>
            <person name="Zhou C."/>
            <person name="Zhu D."/>
            <person name="Lee S."/>
            <person name="Bess C."/>
            <person name="Blankenburg K."/>
            <person name="Forbes L."/>
            <person name="Fu Q."/>
            <person name="Gubbala S."/>
            <person name="Hirani K."/>
            <person name="Jayaseelan J.C."/>
            <person name="Lara F."/>
            <person name="Munidasa M."/>
            <person name="Palculict T."/>
            <person name="Patil S."/>
            <person name="Pu L.-L."/>
            <person name="Saada N."/>
            <person name="Tang L."/>
            <person name="Weissenberger G."/>
            <person name="Zhu Y."/>
            <person name="Hemphill L."/>
            <person name="Shang Y."/>
            <person name="Youmans B."/>
            <person name="Ayvaz T."/>
            <person name="Ross M."/>
            <person name="Santibanez J."/>
            <person name="Aqrawi P."/>
            <person name="Gross S."/>
            <person name="Joshi V."/>
            <person name="Fowler G."/>
            <person name="Nazareth L."/>
            <person name="Reid J."/>
            <person name="Worley K."/>
            <person name="Petrosino J."/>
            <person name="Highlander S."/>
            <person name="Gibbs R."/>
        </authorList>
    </citation>
    <scope>NUCLEOTIDE SEQUENCE [LARGE SCALE GENOMIC DNA]</scope>
    <source>
        <strain evidence="4 5">ATCC 25976</strain>
    </source>
</reference>
<keyword evidence="2" id="KW-0812">Transmembrane</keyword>
<proteinExistence type="predicted"/>
<dbReference type="Proteomes" id="UP000005467">
    <property type="component" value="Unassembled WGS sequence"/>
</dbReference>